<keyword evidence="1" id="KW-0175">Coiled coil</keyword>
<dbReference type="OrthoDB" id="8439633at2"/>
<evidence type="ECO:0000256" key="2">
    <source>
        <dbReference type="SAM" id="Phobius"/>
    </source>
</evidence>
<protein>
    <submittedName>
        <fullName evidence="3">Multidrug resistance protein MdtN</fullName>
    </submittedName>
</protein>
<keyword evidence="2" id="KW-0812">Transmembrane</keyword>
<dbReference type="PANTHER" id="PTHR30386">
    <property type="entry name" value="MEMBRANE FUSION SUBUNIT OF EMRAB-TOLC MULTIDRUG EFFLUX PUMP"/>
    <property type="match status" value="1"/>
</dbReference>
<dbReference type="PATRIC" id="fig|28087.4.peg.3490"/>
<dbReference type="eggNOG" id="COG1566">
    <property type="taxonomic scope" value="Bacteria"/>
</dbReference>
<dbReference type="STRING" id="28087.Lsai_3251"/>
<name>A0A0W0YC08_9GAMM</name>
<gene>
    <name evidence="3" type="ORF">Lsai_3251</name>
</gene>
<accession>A0A0W0YC08</accession>
<keyword evidence="2" id="KW-1133">Transmembrane helix</keyword>
<dbReference type="InterPro" id="IPR050739">
    <property type="entry name" value="MFP"/>
</dbReference>
<reference evidence="3 4" key="1">
    <citation type="submission" date="2015-11" db="EMBL/GenBank/DDBJ databases">
        <title>Genomic analysis of 38 Legionella species identifies large and diverse effector repertoires.</title>
        <authorList>
            <person name="Burstein D."/>
            <person name="Amaro F."/>
            <person name="Zusman T."/>
            <person name="Lifshitz Z."/>
            <person name="Cohen O."/>
            <person name="Gilbert J.A."/>
            <person name="Pupko T."/>
            <person name="Shuman H.A."/>
            <person name="Segal G."/>
        </authorList>
    </citation>
    <scope>NUCLEOTIDE SEQUENCE [LARGE SCALE GENOMIC DNA]</scope>
    <source>
        <strain evidence="3 4">Mt.St.Helens-4</strain>
    </source>
</reference>
<feature type="coiled-coil region" evidence="1">
    <location>
        <begin position="113"/>
        <end position="176"/>
    </location>
</feature>
<comment type="caution">
    <text evidence="3">The sequence shown here is derived from an EMBL/GenBank/DDBJ whole genome shotgun (WGS) entry which is preliminary data.</text>
</comment>
<dbReference type="Gene3D" id="2.40.50.100">
    <property type="match status" value="1"/>
</dbReference>
<evidence type="ECO:0000313" key="4">
    <source>
        <dbReference type="Proteomes" id="UP000054621"/>
    </source>
</evidence>
<sequence length="425" mass="48214">MKESDLYRKQAVESFYEREDFQQNIRIITPKSWIYLIIFFLLIVSGALWLIFGQISTLVEGQGIIFAKNAEIINVMSPISGGYVKQLWVSPGVKVKKGQLLATLVNPNMNGEAKELSNYIEQQKIKLAELTTTAKSEIDIRLKQIQDSINHTQTINDSLQEKKNRLESLLKIQEAAFKKGILSRLELTDIQVAYYDSKEQITKNENTLIELNQDKNDYIESWNTKIRDLQEKLAQSQFNLKKLIENIKLTETVVSPEDGIVSNEYVKPGDFLTEKQTLINIITHNKDLEVIAFFNADVGKKIVVGMQSKVFPKHVNVLEYGGIVGKVTFVSELPISPEGLESILENQKMAEVFEQNGPVFKVKIELEHSSDTPTGYLWTTSSGPKEKLSIGTVTKVEIVVKKEHPLSIILPILKSTKNWVMNKND</sequence>
<organism evidence="3 4">
    <name type="scientific">Legionella sainthelensi</name>
    <dbReference type="NCBI Taxonomy" id="28087"/>
    <lineage>
        <taxon>Bacteria</taxon>
        <taxon>Pseudomonadati</taxon>
        <taxon>Pseudomonadota</taxon>
        <taxon>Gammaproteobacteria</taxon>
        <taxon>Legionellales</taxon>
        <taxon>Legionellaceae</taxon>
        <taxon>Legionella</taxon>
    </lineage>
</organism>
<feature type="transmembrane region" description="Helical" evidence="2">
    <location>
        <begin position="33"/>
        <end position="52"/>
    </location>
</feature>
<evidence type="ECO:0000313" key="3">
    <source>
        <dbReference type="EMBL" id="KTD54429.1"/>
    </source>
</evidence>
<dbReference type="RefSeq" id="WP_081779033.1">
    <property type="nucleotide sequence ID" value="NZ_CAAAJE010000004.1"/>
</dbReference>
<dbReference type="EMBL" id="LNYV01000037">
    <property type="protein sequence ID" value="KTD54429.1"/>
    <property type="molecule type" value="Genomic_DNA"/>
</dbReference>
<keyword evidence="2" id="KW-0472">Membrane</keyword>
<dbReference type="InterPro" id="IPR022275">
    <property type="entry name" value="NHPM_bacteriocin_SS_HylD"/>
</dbReference>
<dbReference type="AlphaFoldDB" id="A0A0W0YC08"/>
<feature type="coiled-coil region" evidence="1">
    <location>
        <begin position="212"/>
        <end position="246"/>
    </location>
</feature>
<dbReference type="PANTHER" id="PTHR30386:SF28">
    <property type="entry name" value="EXPORTED PROTEIN"/>
    <property type="match status" value="1"/>
</dbReference>
<evidence type="ECO:0000256" key="1">
    <source>
        <dbReference type="SAM" id="Coils"/>
    </source>
</evidence>
<dbReference type="Proteomes" id="UP000054621">
    <property type="component" value="Unassembled WGS sequence"/>
</dbReference>
<proteinExistence type="predicted"/>
<dbReference type="NCBIfam" id="TIGR03794">
    <property type="entry name" value="NHLM_micro_HlyD"/>
    <property type="match status" value="1"/>
</dbReference>